<dbReference type="PANTHER" id="PTHR18964">
    <property type="entry name" value="ROK (REPRESSOR, ORF, KINASE) FAMILY"/>
    <property type="match status" value="1"/>
</dbReference>
<organism evidence="2 3">
    <name type="scientific">Streptomyces brasiliensis</name>
    <dbReference type="NCBI Taxonomy" id="1954"/>
    <lineage>
        <taxon>Bacteria</taxon>
        <taxon>Bacillati</taxon>
        <taxon>Actinomycetota</taxon>
        <taxon>Actinomycetes</taxon>
        <taxon>Kitasatosporales</taxon>
        <taxon>Streptomycetaceae</taxon>
        <taxon>Streptomyces</taxon>
    </lineage>
</organism>
<dbReference type="SUPFAM" id="SSF46785">
    <property type="entry name" value="Winged helix' DNA-binding domain"/>
    <property type="match status" value="1"/>
</dbReference>
<keyword evidence="2" id="KW-0808">Transferase</keyword>
<reference evidence="2" key="1">
    <citation type="journal article" date="2014" name="Int. J. Syst. Evol. Microbiol.">
        <title>Complete genome sequence of Corynebacterium casei LMG S-19264T (=DSM 44701T), isolated from a smear-ripened cheese.</title>
        <authorList>
            <consortium name="US DOE Joint Genome Institute (JGI-PGF)"/>
            <person name="Walter F."/>
            <person name="Albersmeier A."/>
            <person name="Kalinowski J."/>
            <person name="Ruckert C."/>
        </authorList>
    </citation>
    <scope>NUCLEOTIDE SEQUENCE</scope>
    <source>
        <strain evidence="2">JCM 3086</strain>
    </source>
</reference>
<keyword evidence="3" id="KW-1185">Reference proteome</keyword>
<comment type="similarity">
    <text evidence="1">Belongs to the ROK (NagC/XylR) family.</text>
</comment>
<dbReference type="PANTHER" id="PTHR18964:SF149">
    <property type="entry name" value="BIFUNCTIONAL UDP-N-ACETYLGLUCOSAMINE 2-EPIMERASE_N-ACETYLMANNOSAMINE KINASE"/>
    <property type="match status" value="1"/>
</dbReference>
<evidence type="ECO:0000313" key="3">
    <source>
        <dbReference type="Proteomes" id="UP000657574"/>
    </source>
</evidence>
<dbReference type="EMBL" id="BMQA01000043">
    <property type="protein sequence ID" value="GGJ53120.1"/>
    <property type="molecule type" value="Genomic_DNA"/>
</dbReference>
<dbReference type="InterPro" id="IPR036390">
    <property type="entry name" value="WH_DNA-bd_sf"/>
</dbReference>
<dbReference type="InterPro" id="IPR000600">
    <property type="entry name" value="ROK"/>
</dbReference>
<reference evidence="2" key="2">
    <citation type="submission" date="2020-09" db="EMBL/GenBank/DDBJ databases">
        <authorList>
            <person name="Sun Q."/>
            <person name="Ohkuma M."/>
        </authorList>
    </citation>
    <scope>NUCLEOTIDE SEQUENCE</scope>
    <source>
        <strain evidence="2">JCM 3086</strain>
    </source>
</reference>
<dbReference type="SUPFAM" id="SSF53067">
    <property type="entry name" value="Actin-like ATPase domain"/>
    <property type="match status" value="1"/>
</dbReference>
<dbReference type="AlphaFoldDB" id="A0A917L9R3"/>
<dbReference type="Gene3D" id="3.30.420.40">
    <property type="match status" value="2"/>
</dbReference>
<dbReference type="RefSeq" id="WP_189315804.1">
    <property type="nucleotide sequence ID" value="NZ_BMQA01000043.1"/>
</dbReference>
<dbReference type="InterPro" id="IPR043129">
    <property type="entry name" value="ATPase_NBD"/>
</dbReference>
<protein>
    <submittedName>
        <fullName evidence="2">Sugar kinase</fullName>
    </submittedName>
</protein>
<dbReference type="InterPro" id="IPR036388">
    <property type="entry name" value="WH-like_DNA-bd_sf"/>
</dbReference>
<accession>A0A917L9R3</accession>
<dbReference type="Pfam" id="PF00480">
    <property type="entry name" value="ROK"/>
    <property type="match status" value="1"/>
</dbReference>
<dbReference type="Pfam" id="PF13412">
    <property type="entry name" value="HTH_24"/>
    <property type="match status" value="1"/>
</dbReference>
<dbReference type="Gene3D" id="1.10.10.10">
    <property type="entry name" value="Winged helix-like DNA-binding domain superfamily/Winged helix DNA-binding domain"/>
    <property type="match status" value="1"/>
</dbReference>
<proteinExistence type="inferred from homology"/>
<dbReference type="Proteomes" id="UP000657574">
    <property type="component" value="Unassembled WGS sequence"/>
</dbReference>
<keyword evidence="2" id="KW-0418">Kinase</keyword>
<gene>
    <name evidence="2" type="ORF">GCM10010121_074910</name>
</gene>
<evidence type="ECO:0000313" key="2">
    <source>
        <dbReference type="EMBL" id="GGJ53120.1"/>
    </source>
</evidence>
<dbReference type="GO" id="GO:0016301">
    <property type="term" value="F:kinase activity"/>
    <property type="evidence" value="ECO:0007669"/>
    <property type="project" value="UniProtKB-KW"/>
</dbReference>
<sequence>MDAPAPALTTAADRISTADIREANVAALCTLLRENGGMTRADLCRASGLTRPTIMAVVQRLLAEGWVTEPGEARTPAGGGRPGSVLHFRADARVVAAIRPRAGQLEAVLADLTGTVVARSIEPSWSEEKPWTVLMERIAHQITELREANPHLGPLGSVAMSLPGSIDRAHGLWTLVRHSEWQDLPVGEALSDLMGVPVGVVNIVAAALIGGLAREPGQVGSASLVYVGMGVGGASTVQGRLIEGATGSAGELGHCVLPGLDSLCRCGRRGCVEAVTSARYLREEYGRLTGGPVTATLAEIERTTDQGVPEMIDQAAERLALAVSWMVNVINPSVVYFGGNSFTDGSTLFVDRFEQALRARAYRPNAESLTVRSVASDVTVAGGVHVASELLPPFLRPALRLVR</sequence>
<comment type="caution">
    <text evidence="2">The sequence shown here is derived from an EMBL/GenBank/DDBJ whole genome shotgun (WGS) entry which is preliminary data.</text>
</comment>
<evidence type="ECO:0000256" key="1">
    <source>
        <dbReference type="ARBA" id="ARBA00006479"/>
    </source>
</evidence>
<name>A0A917L9R3_9ACTN</name>